<dbReference type="AlphaFoldDB" id="A0A2R3Z3P9"/>
<proteinExistence type="predicted"/>
<evidence type="ECO:0000313" key="2">
    <source>
        <dbReference type="EMBL" id="AVR44858.1"/>
    </source>
</evidence>
<keyword evidence="1" id="KW-0472">Membrane</keyword>
<feature type="transmembrane region" description="Helical" evidence="1">
    <location>
        <begin position="206"/>
        <end position="226"/>
    </location>
</feature>
<name>A0A2R3Z3P9_9FLAO</name>
<dbReference type="Pfam" id="PF19992">
    <property type="entry name" value="DUF6427"/>
    <property type="match status" value="1"/>
</dbReference>
<feature type="transmembrane region" description="Helical" evidence="1">
    <location>
        <begin position="286"/>
        <end position="305"/>
    </location>
</feature>
<accession>A0A2R3Z3P9</accession>
<keyword evidence="3" id="KW-1185">Reference proteome</keyword>
<feature type="transmembrane region" description="Helical" evidence="1">
    <location>
        <begin position="262"/>
        <end position="279"/>
    </location>
</feature>
<organism evidence="2 3">
    <name type="scientific">Christiangramia fulva</name>
    <dbReference type="NCBI Taxonomy" id="2126553"/>
    <lineage>
        <taxon>Bacteria</taxon>
        <taxon>Pseudomonadati</taxon>
        <taxon>Bacteroidota</taxon>
        <taxon>Flavobacteriia</taxon>
        <taxon>Flavobacteriales</taxon>
        <taxon>Flavobacteriaceae</taxon>
        <taxon>Christiangramia</taxon>
    </lineage>
</organism>
<evidence type="ECO:0008006" key="4">
    <source>
        <dbReference type="Google" id="ProtNLM"/>
    </source>
</evidence>
<keyword evidence="1" id="KW-0812">Transmembrane</keyword>
<protein>
    <recommendedName>
        <fullName evidence="4">Beta-carotene 15,15'-monooxygenase</fullName>
    </recommendedName>
</protein>
<feature type="transmembrane region" description="Helical" evidence="1">
    <location>
        <begin position="37"/>
        <end position="61"/>
    </location>
</feature>
<feature type="transmembrane region" description="Helical" evidence="1">
    <location>
        <begin position="238"/>
        <end position="256"/>
    </location>
</feature>
<feature type="transmembrane region" description="Helical" evidence="1">
    <location>
        <begin position="12"/>
        <end position="31"/>
    </location>
</feature>
<gene>
    <name evidence="2" type="ORF">C7S20_06020</name>
</gene>
<dbReference type="Proteomes" id="UP000241507">
    <property type="component" value="Chromosome"/>
</dbReference>
<reference evidence="3" key="1">
    <citation type="submission" date="2018-03" db="EMBL/GenBank/DDBJ databases">
        <title>Gramella fulva sp. nov., isolated from a dry surface of tidal flat.</title>
        <authorList>
            <person name="Hwang S.H."/>
            <person name="Hwang W.M."/>
            <person name="Kang K."/>
            <person name="Ahn T.-Y."/>
        </authorList>
    </citation>
    <scope>NUCLEOTIDE SEQUENCE [LARGE SCALE GENOMIC DNA]</scope>
    <source>
        <strain evidence="3">SH35</strain>
    </source>
</reference>
<dbReference type="KEGG" id="grs:C7S20_06020"/>
<dbReference type="InterPro" id="IPR045625">
    <property type="entry name" value="DUF6427"/>
</dbReference>
<dbReference type="RefSeq" id="WP_107011636.1">
    <property type="nucleotide sequence ID" value="NZ_CP028136.1"/>
</dbReference>
<evidence type="ECO:0000313" key="3">
    <source>
        <dbReference type="Proteomes" id="UP000241507"/>
    </source>
</evidence>
<dbReference type="EMBL" id="CP028136">
    <property type="protein sequence ID" value="AVR44858.1"/>
    <property type="molecule type" value="Genomic_DNA"/>
</dbReference>
<feature type="transmembrane region" description="Helical" evidence="1">
    <location>
        <begin position="125"/>
        <end position="152"/>
    </location>
</feature>
<dbReference type="OrthoDB" id="1439867at2"/>
<evidence type="ECO:0000256" key="1">
    <source>
        <dbReference type="SAM" id="Phobius"/>
    </source>
</evidence>
<feature type="transmembrane region" description="Helical" evidence="1">
    <location>
        <begin position="73"/>
        <end position="105"/>
    </location>
</feature>
<sequence length="306" mass="34939">MLTSFFSKSKPLNLSLIILLMIGFYLSATFFSLKGLGFSTILELTGVLLALILNVLVLNFIAKKNELTKRSAYKTLLFTIFCVSFFSLLKNGPAIIANLFVLLALRRIISLRTRKFIQQKIFDATFWIGIASLYYFWASLFFIIVFFAILSFAAYFKNWLVPFVAFLAVVSLTTCFHLLVNDQFYTFSDWFQASNFDFSEYRNFRLLIPLSILLALLLWTLINYFSALQKASVTRRPVLSLILLYLLVAGAVAVLAPTKNGSELIFFFVPFSIIASNYFEGKKEKLFKEILLTVLILMPFVLAFLA</sequence>
<keyword evidence="1" id="KW-1133">Transmembrane helix</keyword>
<feature type="transmembrane region" description="Helical" evidence="1">
    <location>
        <begin position="159"/>
        <end position="180"/>
    </location>
</feature>